<dbReference type="RefSeq" id="WP_200241740.1">
    <property type="nucleotide sequence ID" value="NZ_NRRY01000009.1"/>
</dbReference>
<feature type="region of interest" description="Disordered" evidence="12">
    <location>
        <begin position="131"/>
        <end position="174"/>
    </location>
</feature>
<evidence type="ECO:0000256" key="9">
    <source>
        <dbReference type="ARBA" id="ARBA00023295"/>
    </source>
</evidence>
<keyword evidence="14" id="KW-0969">Cilium</keyword>
<dbReference type="PANTHER" id="PTHR33308">
    <property type="entry name" value="PEPTIDOGLYCAN HYDROLASE FLGJ"/>
    <property type="match status" value="1"/>
</dbReference>
<organism evidence="14 15">
    <name type="scientific">Lamprobacter modestohalophilus</name>
    <dbReference type="NCBI Taxonomy" id="1064514"/>
    <lineage>
        <taxon>Bacteria</taxon>
        <taxon>Pseudomonadati</taxon>
        <taxon>Pseudomonadota</taxon>
        <taxon>Gammaproteobacteria</taxon>
        <taxon>Chromatiales</taxon>
        <taxon>Chromatiaceae</taxon>
        <taxon>Lamprobacter</taxon>
    </lineage>
</organism>
<sequence length="486" mass="51257">MEIDSAASQFALDVQGLQRLKQGAREQKPEALRAAAQQFEALFLHSLIKGMRATVQTSDLTNSKQTEFYQSLLDHQWAQTMAERGIGLADQLVEQLESGQRRPSAVTTPQAAAAATAALDQNDLLAHIPRGEPRMLKTPPDQRQSAEAGKAPSSPNPVGTAAASPDQERPIADTPPSVLAAQAPITGGRYALFEPAATATLTARGDRAARASDDSAGPDAASAEAKGGFLAAWGGHSTAPLIERTGAQPSSGLLEPEGNAGRKPASHQADLSADHQTAQVTGDSADYWAASPGGLLDALSGSLDPRPANLGAMTTADVRDQPAHVQAFLQPLVAPAQAASRKTGVPAELILAQAALETGWGRHQIRTDDGRNSHNLFGIKAGRHWQGATAAVTTHEYYNGQRTRIKDQFRVYDSYEAAFTDYGRLISRSPRYAAVGTAPTAEQAARALQAGGYATDPAYADKLIKIMGHFDAVAAEAKRSPLIQGF</sequence>
<dbReference type="GO" id="GO:0016798">
    <property type="term" value="F:hydrolase activity, acting on glycosyl bonds"/>
    <property type="evidence" value="ECO:0007669"/>
    <property type="project" value="UniProtKB-KW"/>
</dbReference>
<evidence type="ECO:0000256" key="7">
    <source>
        <dbReference type="ARBA" id="ARBA00022795"/>
    </source>
</evidence>
<comment type="similarity">
    <text evidence="3">In the N-terminal section; belongs to the FlgJ family.</text>
</comment>
<dbReference type="GO" id="GO:0004040">
    <property type="term" value="F:amidase activity"/>
    <property type="evidence" value="ECO:0007669"/>
    <property type="project" value="InterPro"/>
</dbReference>
<dbReference type="InterPro" id="IPR019301">
    <property type="entry name" value="Flagellar_prot_FlgJ_N"/>
</dbReference>
<name>A0A9X0W7E3_9GAMM</name>
<dbReference type="GO" id="GO:0044780">
    <property type="term" value="P:bacterial-type flagellum assembly"/>
    <property type="evidence" value="ECO:0007669"/>
    <property type="project" value="InterPro"/>
</dbReference>
<evidence type="ECO:0000259" key="13">
    <source>
        <dbReference type="SMART" id="SM00047"/>
    </source>
</evidence>
<evidence type="ECO:0000256" key="6">
    <source>
        <dbReference type="ARBA" id="ARBA00022764"/>
    </source>
</evidence>
<dbReference type="GO" id="GO:0042597">
    <property type="term" value="C:periplasmic space"/>
    <property type="evidence" value="ECO:0007669"/>
    <property type="project" value="UniProtKB-SubCell"/>
</dbReference>
<keyword evidence="7" id="KW-1005">Bacterial flagellum biogenesis</keyword>
<dbReference type="SUPFAM" id="SSF53955">
    <property type="entry name" value="Lysozyme-like"/>
    <property type="match status" value="1"/>
</dbReference>
<protein>
    <recommendedName>
        <fullName evidence="5">Peptidoglycan hydrolase FlgJ</fullName>
    </recommendedName>
    <alternativeName>
        <fullName evidence="11">Muramidase FlgJ</fullName>
    </alternativeName>
</protein>
<keyword evidence="14" id="KW-0966">Cell projection</keyword>
<dbReference type="FunFam" id="2.10.70.40:FF:000001">
    <property type="entry name" value="Flagellar assembly peptidoglycan hydrolase FlgJ"/>
    <property type="match status" value="1"/>
</dbReference>
<dbReference type="Pfam" id="PF10135">
    <property type="entry name" value="Rod-binding"/>
    <property type="match status" value="1"/>
</dbReference>
<keyword evidence="6" id="KW-0574">Periplasm</keyword>
<feature type="region of interest" description="Disordered" evidence="12">
    <location>
        <begin position="241"/>
        <end position="275"/>
    </location>
</feature>
<dbReference type="GO" id="GO:0071973">
    <property type="term" value="P:bacterial-type flagellum-dependent cell motility"/>
    <property type="evidence" value="ECO:0007669"/>
    <property type="project" value="TreeGrafter"/>
</dbReference>
<proteinExistence type="inferred from homology"/>
<dbReference type="InterPro" id="IPR023346">
    <property type="entry name" value="Lysozyme-like_dom_sf"/>
</dbReference>
<evidence type="ECO:0000313" key="15">
    <source>
        <dbReference type="Proteomes" id="UP001138768"/>
    </source>
</evidence>
<evidence type="ECO:0000313" key="14">
    <source>
        <dbReference type="EMBL" id="MBK1618368.1"/>
    </source>
</evidence>
<dbReference type="Gene3D" id="2.10.70.40">
    <property type="entry name" value="peptidoglycan hydrolase"/>
    <property type="match status" value="1"/>
</dbReference>
<evidence type="ECO:0000256" key="12">
    <source>
        <dbReference type="SAM" id="MobiDB-lite"/>
    </source>
</evidence>
<feature type="domain" description="Mannosyl-glycoprotein endo-beta-N-acetylglucosamidase-like" evidence="13">
    <location>
        <begin position="317"/>
        <end position="478"/>
    </location>
</feature>
<evidence type="ECO:0000256" key="1">
    <source>
        <dbReference type="ARBA" id="ARBA00002954"/>
    </source>
</evidence>
<dbReference type="Proteomes" id="UP001138768">
    <property type="component" value="Unassembled WGS sequence"/>
</dbReference>
<dbReference type="InterPro" id="IPR013377">
    <property type="entry name" value="FlgJ"/>
</dbReference>
<evidence type="ECO:0000256" key="3">
    <source>
        <dbReference type="ARBA" id="ARBA00006880"/>
    </source>
</evidence>
<keyword evidence="15" id="KW-1185">Reference proteome</keyword>
<keyword evidence="10" id="KW-0961">Cell wall biogenesis/degradation</keyword>
<evidence type="ECO:0000256" key="10">
    <source>
        <dbReference type="ARBA" id="ARBA00023316"/>
    </source>
</evidence>
<evidence type="ECO:0000256" key="8">
    <source>
        <dbReference type="ARBA" id="ARBA00022801"/>
    </source>
</evidence>
<dbReference type="EMBL" id="NRRY01000009">
    <property type="protein sequence ID" value="MBK1618368.1"/>
    <property type="molecule type" value="Genomic_DNA"/>
</dbReference>
<evidence type="ECO:0000256" key="11">
    <source>
        <dbReference type="ARBA" id="ARBA00030835"/>
    </source>
</evidence>
<comment type="caution">
    <text evidence="14">The sequence shown here is derived from an EMBL/GenBank/DDBJ whole genome shotgun (WGS) entry which is preliminary data.</text>
</comment>
<dbReference type="InterPro" id="IPR051056">
    <property type="entry name" value="Glycosyl_Hydrolase_73"/>
</dbReference>
<gene>
    <name evidence="14" type="primary">flgJ</name>
    <name evidence="14" type="ORF">CKO42_07935</name>
</gene>
<dbReference type="SMART" id="SM00047">
    <property type="entry name" value="LYZ2"/>
    <property type="match status" value="1"/>
</dbReference>
<keyword evidence="8 14" id="KW-0378">Hydrolase</keyword>
<dbReference type="AlphaFoldDB" id="A0A9X0W7E3"/>
<evidence type="ECO:0000256" key="4">
    <source>
        <dbReference type="ARBA" id="ARBA00007974"/>
    </source>
</evidence>
<evidence type="ECO:0000256" key="2">
    <source>
        <dbReference type="ARBA" id="ARBA00004418"/>
    </source>
</evidence>
<reference evidence="14 15" key="1">
    <citation type="journal article" date="2020" name="Microorganisms">
        <title>Osmotic Adaptation and Compatible Solute Biosynthesis of Phototrophic Bacteria as Revealed from Genome Analyses.</title>
        <authorList>
            <person name="Imhoff J.F."/>
            <person name="Rahn T."/>
            <person name="Kunzel S."/>
            <person name="Keller A."/>
            <person name="Neulinger S.C."/>
        </authorList>
    </citation>
    <scope>NUCLEOTIDE SEQUENCE [LARGE SCALE GENOMIC DNA]</scope>
    <source>
        <strain evidence="14 15">DSM 25653</strain>
    </source>
</reference>
<dbReference type="InterPro" id="IPR002901">
    <property type="entry name" value="MGlyc_endo_b_GlcNAc-like_dom"/>
</dbReference>
<dbReference type="NCBIfam" id="TIGR02541">
    <property type="entry name" value="flagell_FlgJ"/>
    <property type="match status" value="1"/>
</dbReference>
<dbReference type="GO" id="GO:0071555">
    <property type="term" value="P:cell wall organization"/>
    <property type="evidence" value="ECO:0007669"/>
    <property type="project" value="UniProtKB-KW"/>
</dbReference>
<keyword evidence="14" id="KW-0282">Flagellum</keyword>
<dbReference type="Gene3D" id="1.10.530.10">
    <property type="match status" value="1"/>
</dbReference>
<keyword evidence="9" id="KW-0326">Glycosidase</keyword>
<comment type="similarity">
    <text evidence="4">In the C-terminal section; belongs to the glycosyl hydrolase 73 family.</text>
</comment>
<dbReference type="Pfam" id="PF01832">
    <property type="entry name" value="Glucosaminidase"/>
    <property type="match status" value="1"/>
</dbReference>
<comment type="subcellular location">
    <subcellularLocation>
        <location evidence="2">Periplasm</location>
    </subcellularLocation>
</comment>
<comment type="function">
    <text evidence="1">Flagellum-specific muramidase which hydrolyzes the peptidoglycan layer to assemble the rod structure in the periplasmic space.</text>
</comment>
<dbReference type="PANTHER" id="PTHR33308:SF9">
    <property type="entry name" value="PEPTIDOGLYCAN HYDROLASE FLGJ"/>
    <property type="match status" value="1"/>
</dbReference>
<evidence type="ECO:0000256" key="5">
    <source>
        <dbReference type="ARBA" id="ARBA00013433"/>
    </source>
</evidence>
<accession>A0A9X0W7E3</accession>